<keyword evidence="4" id="KW-1185">Reference proteome</keyword>
<feature type="region of interest" description="Disordered" evidence="1">
    <location>
        <begin position="137"/>
        <end position="158"/>
    </location>
</feature>
<protein>
    <submittedName>
        <fullName evidence="3">Uncharacterized protein</fullName>
    </submittedName>
</protein>
<feature type="compositionally biased region" description="Acidic residues" evidence="1">
    <location>
        <begin position="143"/>
        <end position="155"/>
    </location>
</feature>
<evidence type="ECO:0000313" key="4">
    <source>
        <dbReference type="Proteomes" id="UP000275078"/>
    </source>
</evidence>
<evidence type="ECO:0000256" key="1">
    <source>
        <dbReference type="SAM" id="MobiDB-lite"/>
    </source>
</evidence>
<name>A0A3N4HN67_ASCIM</name>
<gene>
    <name evidence="3" type="ORF">BJ508DRAFT_333980</name>
</gene>
<reference evidence="3 4" key="1">
    <citation type="journal article" date="2018" name="Nat. Ecol. Evol.">
        <title>Pezizomycetes genomes reveal the molecular basis of ectomycorrhizal truffle lifestyle.</title>
        <authorList>
            <person name="Murat C."/>
            <person name="Payen T."/>
            <person name="Noel B."/>
            <person name="Kuo A."/>
            <person name="Morin E."/>
            <person name="Chen J."/>
            <person name="Kohler A."/>
            <person name="Krizsan K."/>
            <person name="Balestrini R."/>
            <person name="Da Silva C."/>
            <person name="Montanini B."/>
            <person name="Hainaut M."/>
            <person name="Levati E."/>
            <person name="Barry K.W."/>
            <person name="Belfiori B."/>
            <person name="Cichocki N."/>
            <person name="Clum A."/>
            <person name="Dockter R.B."/>
            <person name="Fauchery L."/>
            <person name="Guy J."/>
            <person name="Iotti M."/>
            <person name="Le Tacon F."/>
            <person name="Lindquist E.A."/>
            <person name="Lipzen A."/>
            <person name="Malagnac F."/>
            <person name="Mello A."/>
            <person name="Molinier V."/>
            <person name="Miyauchi S."/>
            <person name="Poulain J."/>
            <person name="Riccioni C."/>
            <person name="Rubini A."/>
            <person name="Sitrit Y."/>
            <person name="Splivallo R."/>
            <person name="Traeger S."/>
            <person name="Wang M."/>
            <person name="Zifcakova L."/>
            <person name="Wipf D."/>
            <person name="Zambonelli A."/>
            <person name="Paolocci F."/>
            <person name="Nowrousian M."/>
            <person name="Ottonello S."/>
            <person name="Baldrian P."/>
            <person name="Spatafora J.W."/>
            <person name="Henrissat B."/>
            <person name="Nagy L.G."/>
            <person name="Aury J.M."/>
            <person name="Wincker P."/>
            <person name="Grigoriev I.V."/>
            <person name="Bonfante P."/>
            <person name="Martin F.M."/>
        </authorList>
    </citation>
    <scope>NUCLEOTIDE SEQUENCE [LARGE SCALE GENOMIC DNA]</scope>
    <source>
        <strain evidence="3 4">RN42</strain>
    </source>
</reference>
<evidence type="ECO:0000313" key="3">
    <source>
        <dbReference type="EMBL" id="RPA73551.1"/>
    </source>
</evidence>
<dbReference type="OrthoDB" id="5343688at2759"/>
<feature type="transmembrane region" description="Helical" evidence="2">
    <location>
        <begin position="45"/>
        <end position="65"/>
    </location>
</feature>
<feature type="transmembrane region" description="Helical" evidence="2">
    <location>
        <begin position="71"/>
        <end position="90"/>
    </location>
</feature>
<dbReference type="EMBL" id="ML119817">
    <property type="protein sequence ID" value="RPA73551.1"/>
    <property type="molecule type" value="Genomic_DNA"/>
</dbReference>
<dbReference type="AlphaFoldDB" id="A0A3N4HN67"/>
<proteinExistence type="predicted"/>
<dbReference type="Gene3D" id="3.40.630.30">
    <property type="match status" value="1"/>
</dbReference>
<keyword evidence="2" id="KW-0812">Transmembrane</keyword>
<accession>A0A3N4HN67</accession>
<dbReference type="SUPFAM" id="SSF55729">
    <property type="entry name" value="Acyl-CoA N-acyltransferases (Nat)"/>
    <property type="match status" value="1"/>
</dbReference>
<organism evidence="3 4">
    <name type="scientific">Ascobolus immersus RN42</name>
    <dbReference type="NCBI Taxonomy" id="1160509"/>
    <lineage>
        <taxon>Eukaryota</taxon>
        <taxon>Fungi</taxon>
        <taxon>Dikarya</taxon>
        <taxon>Ascomycota</taxon>
        <taxon>Pezizomycotina</taxon>
        <taxon>Pezizomycetes</taxon>
        <taxon>Pezizales</taxon>
        <taxon>Ascobolaceae</taxon>
        <taxon>Ascobolus</taxon>
    </lineage>
</organism>
<sequence length="262" mass="29572">MPLPPPPTAPPVLSFHHPSTSELVPALRLLSDSIAQYRPLQNYSFFSHPLFLACYGALMSVLLAYNWHKPLGTLLLLLCGVTAGIFTLVAKTTIDFLTKAEELGSNEGLEKLKSKDCIIATWRDDVVGVIAWEESDSSSVPKEDEELYGDSDEEDGSKPKKVYVKVWGWTVRRKERGRGLGGDLLKTMIQEVRSKYSTVSDGKTKINRNIKFEFDVGNIHSVRVLPERYNWALDRNMVWSKKVLKRYSKLKDLEAPALETMN</sequence>
<dbReference type="InterPro" id="IPR016181">
    <property type="entry name" value="Acyl_CoA_acyltransferase"/>
</dbReference>
<dbReference type="Proteomes" id="UP000275078">
    <property type="component" value="Unassembled WGS sequence"/>
</dbReference>
<keyword evidence="2" id="KW-1133">Transmembrane helix</keyword>
<keyword evidence="2" id="KW-0472">Membrane</keyword>
<evidence type="ECO:0000256" key="2">
    <source>
        <dbReference type="SAM" id="Phobius"/>
    </source>
</evidence>